<dbReference type="EMBL" id="BGPR01008844">
    <property type="protein sequence ID" value="GBN36452.1"/>
    <property type="molecule type" value="Genomic_DNA"/>
</dbReference>
<reference evidence="1 2" key="1">
    <citation type="journal article" date="2019" name="Sci. Rep.">
        <title>Orb-weaving spider Araneus ventricosus genome elucidates the spidroin gene catalogue.</title>
        <authorList>
            <person name="Kono N."/>
            <person name="Nakamura H."/>
            <person name="Ohtoshi R."/>
            <person name="Moran D.A.P."/>
            <person name="Shinohara A."/>
            <person name="Yoshida Y."/>
            <person name="Fujiwara M."/>
            <person name="Mori M."/>
            <person name="Tomita M."/>
            <person name="Arakawa K."/>
        </authorList>
    </citation>
    <scope>NUCLEOTIDE SEQUENCE [LARGE SCALE GENOMIC DNA]</scope>
</reference>
<keyword evidence="2" id="KW-1185">Reference proteome</keyword>
<organism evidence="1 2">
    <name type="scientific">Araneus ventricosus</name>
    <name type="common">Orbweaver spider</name>
    <name type="synonym">Epeira ventricosa</name>
    <dbReference type="NCBI Taxonomy" id="182803"/>
    <lineage>
        <taxon>Eukaryota</taxon>
        <taxon>Metazoa</taxon>
        <taxon>Ecdysozoa</taxon>
        <taxon>Arthropoda</taxon>
        <taxon>Chelicerata</taxon>
        <taxon>Arachnida</taxon>
        <taxon>Araneae</taxon>
        <taxon>Araneomorphae</taxon>
        <taxon>Entelegynae</taxon>
        <taxon>Araneoidea</taxon>
        <taxon>Araneidae</taxon>
        <taxon>Araneus</taxon>
    </lineage>
</organism>
<dbReference type="Proteomes" id="UP000499080">
    <property type="component" value="Unassembled WGS sequence"/>
</dbReference>
<accession>A0A4Y2NC20</accession>
<sequence>MFRATWLFTPFLLPFRKASILSRFHLTFRLREVGHAFRRVGAGITSIAVSKQLTCLTGPTQQSFFTCVIVTGVRWSDRNVLANGFSAPSFACKPPLAFI</sequence>
<proteinExistence type="predicted"/>
<comment type="caution">
    <text evidence="1">The sequence shown here is derived from an EMBL/GenBank/DDBJ whole genome shotgun (WGS) entry which is preliminary data.</text>
</comment>
<protein>
    <submittedName>
        <fullName evidence="1">Uncharacterized protein</fullName>
    </submittedName>
</protein>
<gene>
    <name evidence="1" type="ORF">AVEN_252859_1</name>
</gene>
<dbReference type="AlphaFoldDB" id="A0A4Y2NC20"/>
<evidence type="ECO:0000313" key="1">
    <source>
        <dbReference type="EMBL" id="GBN36452.1"/>
    </source>
</evidence>
<evidence type="ECO:0000313" key="2">
    <source>
        <dbReference type="Proteomes" id="UP000499080"/>
    </source>
</evidence>
<name>A0A4Y2NC20_ARAVE</name>